<dbReference type="STRING" id="644358.A0A0C4EDE5"/>
<evidence type="ECO:0000313" key="4">
    <source>
        <dbReference type="EnsemblFungi" id="MAPG_10743T0"/>
    </source>
</evidence>
<dbReference type="AlphaFoldDB" id="A0A0C4EDE5"/>
<reference evidence="4" key="4">
    <citation type="journal article" date="2015" name="G3 (Bethesda)">
        <title>Genome sequences of three phytopathogenic species of the Magnaporthaceae family of fungi.</title>
        <authorList>
            <person name="Okagaki L.H."/>
            <person name="Nunes C.C."/>
            <person name="Sailsbery J."/>
            <person name="Clay B."/>
            <person name="Brown D."/>
            <person name="John T."/>
            <person name="Oh Y."/>
            <person name="Young N."/>
            <person name="Fitzgerald M."/>
            <person name="Haas B.J."/>
            <person name="Zeng Q."/>
            <person name="Young S."/>
            <person name="Adiconis X."/>
            <person name="Fan L."/>
            <person name="Levin J.Z."/>
            <person name="Mitchell T.K."/>
            <person name="Okubara P.A."/>
            <person name="Farman M.L."/>
            <person name="Kohn L.M."/>
            <person name="Birren B."/>
            <person name="Ma L.-J."/>
            <person name="Dean R.A."/>
        </authorList>
    </citation>
    <scope>NUCLEOTIDE SEQUENCE</scope>
    <source>
        <strain evidence="4">ATCC 64411 / 73-15</strain>
    </source>
</reference>
<dbReference type="VEuPathDB" id="FungiDB:MAPG_10743"/>
<feature type="compositionally biased region" description="Basic residues" evidence="1">
    <location>
        <begin position="84"/>
        <end position="93"/>
    </location>
</feature>
<feature type="domain" description="PD-(D/E)XK nuclease-like" evidence="2">
    <location>
        <begin position="182"/>
        <end position="315"/>
    </location>
</feature>
<organism evidence="4 5">
    <name type="scientific">Magnaporthiopsis poae (strain ATCC 64411 / 73-15)</name>
    <name type="common">Kentucky bluegrass fungus</name>
    <name type="synonym">Magnaporthe poae</name>
    <dbReference type="NCBI Taxonomy" id="644358"/>
    <lineage>
        <taxon>Eukaryota</taxon>
        <taxon>Fungi</taxon>
        <taxon>Dikarya</taxon>
        <taxon>Ascomycota</taxon>
        <taxon>Pezizomycotina</taxon>
        <taxon>Sordariomycetes</taxon>
        <taxon>Sordariomycetidae</taxon>
        <taxon>Magnaporthales</taxon>
        <taxon>Magnaporthaceae</taxon>
        <taxon>Magnaporthiopsis</taxon>
    </lineage>
</organism>
<accession>A0A0C4EDE5</accession>
<reference evidence="3" key="1">
    <citation type="submission" date="2010-05" db="EMBL/GenBank/DDBJ databases">
        <title>The Genome Sequence of Magnaporthe poae strain ATCC 64411.</title>
        <authorList>
            <consortium name="The Broad Institute Genome Sequencing Platform"/>
            <consortium name="Broad Institute Genome Sequencing Center for Infectious Disease"/>
            <person name="Ma L.-J."/>
            <person name="Dead R."/>
            <person name="Young S."/>
            <person name="Zeng Q."/>
            <person name="Koehrsen M."/>
            <person name="Alvarado L."/>
            <person name="Berlin A."/>
            <person name="Chapman S.B."/>
            <person name="Chen Z."/>
            <person name="Freedman E."/>
            <person name="Gellesch M."/>
            <person name="Goldberg J."/>
            <person name="Griggs A."/>
            <person name="Gujja S."/>
            <person name="Heilman E.R."/>
            <person name="Heiman D."/>
            <person name="Hepburn T."/>
            <person name="Howarth C."/>
            <person name="Jen D."/>
            <person name="Larson L."/>
            <person name="Mehta T."/>
            <person name="Neiman D."/>
            <person name="Pearson M."/>
            <person name="Roberts A."/>
            <person name="Saif S."/>
            <person name="Shea T."/>
            <person name="Shenoy N."/>
            <person name="Sisk P."/>
            <person name="Stolte C."/>
            <person name="Sykes S."/>
            <person name="Walk T."/>
            <person name="White J."/>
            <person name="Yandava C."/>
            <person name="Haas B."/>
            <person name="Nusbaum C."/>
            <person name="Birren B."/>
        </authorList>
    </citation>
    <scope>NUCLEOTIDE SEQUENCE</scope>
    <source>
        <strain evidence="3">ATCC 64411</strain>
    </source>
</reference>
<reference evidence="4" key="5">
    <citation type="submission" date="2015-06" db="UniProtKB">
        <authorList>
            <consortium name="EnsemblFungi"/>
        </authorList>
    </citation>
    <scope>IDENTIFICATION</scope>
    <source>
        <strain evidence="4">ATCC 64411</strain>
    </source>
</reference>
<protein>
    <recommendedName>
        <fullName evidence="2">PD-(D/E)XK nuclease-like domain-containing protein</fullName>
    </recommendedName>
</protein>
<keyword evidence="5" id="KW-1185">Reference proteome</keyword>
<dbReference type="OMA" id="MYINENE"/>
<feature type="domain" description="PD-(D/E)XK nuclease-like" evidence="2">
    <location>
        <begin position="333"/>
        <end position="418"/>
    </location>
</feature>
<dbReference type="Pfam" id="PF20516">
    <property type="entry name" value="PDDEXK_12"/>
    <property type="match status" value="2"/>
</dbReference>
<sequence length="429" mass="47549">MSQVKHHRLCQCWECRIISWLDNLPSRRPNHQPSASGAGIMPRRTPSGGAPAPALATEDNPGPLSALPATPPTGSQTSYETPPAKRRRRRKTPPVKIGHPTGLEKLAKPITLQPITDIIPPETLPEDVRQFYARIVQIVDDRERVIPASARHIIQNEVSGGSTWPSCLFVDEVEEESTFWVEDDAHDDDDMSFAARKQRRARYQFTALRRIERDAAECKRKDRCEAAWNVKVYAPILELAARDRRAVVCEVVTTARIASQWLPRVTNGPAAIPVSTMASNRETGGVSATTAYPDGIYSKSVSGKMVDFALTLDLSPPPGVHEPLAGPMLDLIKTQLGIWTAAWHRRISELIPPGSGIITLPLLLVNDFSWELYFACDKGTSIRMLGPINIGSVTTIRSSYMLLAVLRELVAWVDTEFRQWVSTTLLAVD</sequence>
<feature type="region of interest" description="Disordered" evidence="1">
    <location>
        <begin position="28"/>
        <end position="101"/>
    </location>
</feature>
<dbReference type="eggNOG" id="ENOG502SSXD">
    <property type="taxonomic scope" value="Eukaryota"/>
</dbReference>
<reference evidence="3" key="3">
    <citation type="submission" date="2011-03" db="EMBL/GenBank/DDBJ databases">
        <title>Annotation of Magnaporthe poae ATCC 64411.</title>
        <authorList>
            <person name="Ma L.-J."/>
            <person name="Dead R."/>
            <person name="Young S.K."/>
            <person name="Zeng Q."/>
            <person name="Gargeya S."/>
            <person name="Fitzgerald M."/>
            <person name="Haas B."/>
            <person name="Abouelleil A."/>
            <person name="Alvarado L."/>
            <person name="Arachchi H.M."/>
            <person name="Berlin A."/>
            <person name="Brown A."/>
            <person name="Chapman S.B."/>
            <person name="Chen Z."/>
            <person name="Dunbar C."/>
            <person name="Freedman E."/>
            <person name="Gearin G."/>
            <person name="Gellesch M."/>
            <person name="Goldberg J."/>
            <person name="Griggs A."/>
            <person name="Gujja S."/>
            <person name="Heiman D."/>
            <person name="Howarth C."/>
            <person name="Larson L."/>
            <person name="Lui A."/>
            <person name="MacDonald P.J.P."/>
            <person name="Mehta T."/>
            <person name="Montmayeur A."/>
            <person name="Murphy C."/>
            <person name="Neiman D."/>
            <person name="Pearson M."/>
            <person name="Priest M."/>
            <person name="Roberts A."/>
            <person name="Saif S."/>
            <person name="Shea T."/>
            <person name="Shenoy N."/>
            <person name="Sisk P."/>
            <person name="Stolte C."/>
            <person name="Sykes S."/>
            <person name="Yandava C."/>
            <person name="Wortman J."/>
            <person name="Nusbaum C."/>
            <person name="Birren B."/>
        </authorList>
    </citation>
    <scope>NUCLEOTIDE SEQUENCE</scope>
    <source>
        <strain evidence="3">ATCC 64411</strain>
    </source>
</reference>
<gene>
    <name evidence="3" type="ORF">MAPG_10743</name>
</gene>
<evidence type="ECO:0000313" key="3">
    <source>
        <dbReference type="EMBL" id="KLU91795.1"/>
    </source>
</evidence>
<dbReference type="InterPro" id="IPR046797">
    <property type="entry name" value="PDDEXK_12"/>
</dbReference>
<evidence type="ECO:0000259" key="2">
    <source>
        <dbReference type="Pfam" id="PF20516"/>
    </source>
</evidence>
<evidence type="ECO:0000256" key="1">
    <source>
        <dbReference type="SAM" id="MobiDB-lite"/>
    </source>
</evidence>
<reference evidence="5" key="2">
    <citation type="submission" date="2010-05" db="EMBL/GenBank/DDBJ databases">
        <title>The genome sequence of Magnaporthe poae strain ATCC 64411.</title>
        <authorList>
            <person name="Ma L.-J."/>
            <person name="Dead R."/>
            <person name="Young S."/>
            <person name="Zeng Q."/>
            <person name="Koehrsen M."/>
            <person name="Alvarado L."/>
            <person name="Berlin A."/>
            <person name="Chapman S.B."/>
            <person name="Chen Z."/>
            <person name="Freedman E."/>
            <person name="Gellesch M."/>
            <person name="Goldberg J."/>
            <person name="Griggs A."/>
            <person name="Gujja S."/>
            <person name="Heilman E.R."/>
            <person name="Heiman D."/>
            <person name="Hepburn T."/>
            <person name="Howarth C."/>
            <person name="Jen D."/>
            <person name="Larson L."/>
            <person name="Mehta T."/>
            <person name="Neiman D."/>
            <person name="Pearson M."/>
            <person name="Roberts A."/>
            <person name="Saif S."/>
            <person name="Shea T."/>
            <person name="Shenoy N."/>
            <person name="Sisk P."/>
            <person name="Stolte C."/>
            <person name="Sykes S."/>
            <person name="Walk T."/>
            <person name="White J."/>
            <person name="Yandava C."/>
            <person name="Haas B."/>
            <person name="Nusbaum C."/>
            <person name="Birren B."/>
        </authorList>
    </citation>
    <scope>NUCLEOTIDE SEQUENCE [LARGE SCALE GENOMIC DNA]</scope>
    <source>
        <strain evidence="5">ATCC 64411 / 73-15</strain>
    </source>
</reference>
<dbReference type="Proteomes" id="UP000011715">
    <property type="component" value="Unassembled WGS sequence"/>
</dbReference>
<name>A0A0C4EDE5_MAGP6</name>
<dbReference type="OrthoDB" id="5244165at2759"/>
<proteinExistence type="predicted"/>
<dbReference type="EMBL" id="GL876978">
    <property type="protein sequence ID" value="KLU91795.1"/>
    <property type="molecule type" value="Genomic_DNA"/>
</dbReference>
<evidence type="ECO:0000313" key="5">
    <source>
        <dbReference type="Proteomes" id="UP000011715"/>
    </source>
</evidence>
<dbReference type="EnsemblFungi" id="MAPG_10743T0">
    <property type="protein sequence ID" value="MAPG_10743T0"/>
    <property type="gene ID" value="MAPG_10743"/>
</dbReference>
<dbReference type="EMBL" id="ADBL01002656">
    <property type="status" value="NOT_ANNOTATED_CDS"/>
    <property type="molecule type" value="Genomic_DNA"/>
</dbReference>